<keyword evidence="6" id="KW-1185">Reference proteome</keyword>
<dbReference type="SUPFAM" id="SSF55811">
    <property type="entry name" value="Nudix"/>
    <property type="match status" value="1"/>
</dbReference>
<feature type="region of interest" description="Disordered" evidence="3">
    <location>
        <begin position="1"/>
        <end position="45"/>
    </location>
</feature>
<name>A0ABW2AC31_9MICO</name>
<sequence length="205" mass="22346">MKAPRSSPLEPAPHEGSPPLRSSESSAGTPQRADTSRGPRGADHPGALRRLGLALFRLTPSKVVWPFIRIASPTFTVGAVALIEYDGKLLALRQTHRAGVSLPGGLVEKGEHPAQSVAREVMEETGIRIDPGDVIATTYETKLRHIDVLFRVVCHEEPEVRVASEATGHEWLPLDDWTDIDKATARVLQAVRAVHHEPRFGSVLD</sequence>
<organism evidence="5 6">
    <name type="scientific">Flexivirga alba</name>
    <dbReference type="NCBI Taxonomy" id="702742"/>
    <lineage>
        <taxon>Bacteria</taxon>
        <taxon>Bacillati</taxon>
        <taxon>Actinomycetota</taxon>
        <taxon>Actinomycetes</taxon>
        <taxon>Micrococcales</taxon>
        <taxon>Dermacoccaceae</taxon>
        <taxon>Flexivirga</taxon>
    </lineage>
</organism>
<proteinExistence type="inferred from homology"/>
<dbReference type="PROSITE" id="PS51462">
    <property type="entry name" value="NUDIX"/>
    <property type="match status" value="1"/>
</dbReference>
<comment type="similarity">
    <text evidence="1">Belongs to the Nudix hydrolase family.</text>
</comment>
<dbReference type="InterPro" id="IPR020476">
    <property type="entry name" value="Nudix_hydrolase"/>
</dbReference>
<evidence type="ECO:0000313" key="6">
    <source>
        <dbReference type="Proteomes" id="UP001596298"/>
    </source>
</evidence>
<accession>A0ABW2AC31</accession>
<dbReference type="Pfam" id="PF00293">
    <property type="entry name" value="NUDIX"/>
    <property type="match status" value="1"/>
</dbReference>
<dbReference type="Gene3D" id="3.90.79.10">
    <property type="entry name" value="Nucleoside Triphosphate Pyrophosphohydrolase"/>
    <property type="match status" value="1"/>
</dbReference>
<feature type="domain" description="Nudix hydrolase" evidence="4">
    <location>
        <begin position="72"/>
        <end position="193"/>
    </location>
</feature>
<evidence type="ECO:0000256" key="1">
    <source>
        <dbReference type="ARBA" id="ARBA00005582"/>
    </source>
</evidence>
<dbReference type="InterPro" id="IPR000086">
    <property type="entry name" value="NUDIX_hydrolase_dom"/>
</dbReference>
<evidence type="ECO:0000256" key="3">
    <source>
        <dbReference type="SAM" id="MobiDB-lite"/>
    </source>
</evidence>
<feature type="compositionally biased region" description="Polar residues" evidence="3">
    <location>
        <begin position="20"/>
        <end position="33"/>
    </location>
</feature>
<dbReference type="PANTHER" id="PTHR43736:SF1">
    <property type="entry name" value="DIHYDRONEOPTERIN TRIPHOSPHATE DIPHOSPHATASE"/>
    <property type="match status" value="1"/>
</dbReference>
<keyword evidence="2" id="KW-0378">Hydrolase</keyword>
<reference evidence="6" key="1">
    <citation type="journal article" date="2019" name="Int. J. Syst. Evol. Microbiol.">
        <title>The Global Catalogue of Microorganisms (GCM) 10K type strain sequencing project: providing services to taxonomists for standard genome sequencing and annotation.</title>
        <authorList>
            <consortium name="The Broad Institute Genomics Platform"/>
            <consortium name="The Broad Institute Genome Sequencing Center for Infectious Disease"/>
            <person name="Wu L."/>
            <person name="Ma J."/>
        </authorList>
    </citation>
    <scope>NUCLEOTIDE SEQUENCE [LARGE SCALE GENOMIC DNA]</scope>
    <source>
        <strain evidence="6">CCUG 58127</strain>
    </source>
</reference>
<dbReference type="PANTHER" id="PTHR43736">
    <property type="entry name" value="ADP-RIBOSE PYROPHOSPHATASE"/>
    <property type="match status" value="1"/>
</dbReference>
<evidence type="ECO:0000256" key="2">
    <source>
        <dbReference type="ARBA" id="ARBA00022801"/>
    </source>
</evidence>
<dbReference type="EMBL" id="JBHSWH010000001">
    <property type="protein sequence ID" value="MFC6704439.1"/>
    <property type="molecule type" value="Genomic_DNA"/>
</dbReference>
<dbReference type="PRINTS" id="PR00502">
    <property type="entry name" value="NUDIXFAMILY"/>
</dbReference>
<dbReference type="RefSeq" id="WP_382398669.1">
    <property type="nucleotide sequence ID" value="NZ_JBHSWH010000001.1"/>
</dbReference>
<comment type="caution">
    <text evidence="5">The sequence shown here is derived from an EMBL/GenBank/DDBJ whole genome shotgun (WGS) entry which is preliminary data.</text>
</comment>
<evidence type="ECO:0000313" key="5">
    <source>
        <dbReference type="EMBL" id="MFC6704439.1"/>
    </source>
</evidence>
<gene>
    <name evidence="5" type="ORF">ACFQDH_03940</name>
</gene>
<evidence type="ECO:0000259" key="4">
    <source>
        <dbReference type="PROSITE" id="PS51462"/>
    </source>
</evidence>
<dbReference type="InterPro" id="IPR015797">
    <property type="entry name" value="NUDIX_hydrolase-like_dom_sf"/>
</dbReference>
<feature type="compositionally biased region" description="Basic and acidic residues" evidence="3">
    <location>
        <begin position="34"/>
        <end position="43"/>
    </location>
</feature>
<dbReference type="Proteomes" id="UP001596298">
    <property type="component" value="Unassembled WGS sequence"/>
</dbReference>
<protein>
    <submittedName>
        <fullName evidence="5">NUDIX domain-containing protein</fullName>
    </submittedName>
</protein>